<sequence>MALIMARPWKDPRSGVWHLRQRVPQDLIHLKGQNVTLPVGGISAAVKIGAIVQISLRTKDTREAKERHSKADAALRKFWDSQRAGPIRLTQKQALALAGTLYDAFAKGFENNPGSPETWAWVQDVNERAREGRLGRAALMIGRRNAKAHSMEERFGPFADLVVAREGLVIDADSRMLLIKAVAHALDSAARKLERNAEFDYSPDPVASSFPAWVRPQAETSTTGSTKGITVAELWNRWSAYHADKKAPTTIERAGSGNLDSGISGVSA</sequence>
<keyword evidence="2" id="KW-1185">Reference proteome</keyword>
<comment type="caution">
    <text evidence="1">The sequence shown here is derived from an EMBL/GenBank/DDBJ whole genome shotgun (WGS) entry which is preliminary data.</text>
</comment>
<proteinExistence type="predicted"/>
<gene>
    <name evidence="1" type="ORF">FS320_36850</name>
</gene>
<name>A0A5N7MVE7_9HYPH</name>
<evidence type="ECO:0000313" key="1">
    <source>
        <dbReference type="EMBL" id="MPR30439.1"/>
    </source>
</evidence>
<protein>
    <submittedName>
        <fullName evidence="1">Uncharacterized protein</fullName>
    </submittedName>
</protein>
<dbReference type="EMBL" id="VOSK01000370">
    <property type="protein sequence ID" value="MPR30439.1"/>
    <property type="molecule type" value="Genomic_DNA"/>
</dbReference>
<organism evidence="1 2">
    <name type="scientific">Microvirga tunisiensis</name>
    <dbReference type="NCBI Taxonomy" id="2108360"/>
    <lineage>
        <taxon>Bacteria</taxon>
        <taxon>Pseudomonadati</taxon>
        <taxon>Pseudomonadota</taxon>
        <taxon>Alphaproteobacteria</taxon>
        <taxon>Hyphomicrobiales</taxon>
        <taxon>Methylobacteriaceae</taxon>
        <taxon>Microvirga</taxon>
    </lineage>
</organism>
<dbReference type="RefSeq" id="WP_152717279.1">
    <property type="nucleotide sequence ID" value="NZ_VOSJ01000403.1"/>
</dbReference>
<accession>A0A5N7MVE7</accession>
<dbReference type="Proteomes" id="UP000403266">
    <property type="component" value="Unassembled WGS sequence"/>
</dbReference>
<evidence type="ECO:0000313" key="2">
    <source>
        <dbReference type="Proteomes" id="UP000403266"/>
    </source>
</evidence>
<dbReference type="OrthoDB" id="9784724at2"/>
<reference evidence="1 2" key="1">
    <citation type="journal article" date="2019" name="Syst. Appl. Microbiol.">
        <title>Microvirga tunisiensis sp. nov., a root nodule symbiotic bacterium isolated from Lupinus micranthus and L. luteus grown in Northern Tunisia.</title>
        <authorList>
            <person name="Msaddak A."/>
            <person name="Rejili M."/>
            <person name="Duran D."/>
            <person name="Mars M."/>
            <person name="Palacios J.M."/>
            <person name="Ruiz-Argueso T."/>
            <person name="Rey L."/>
            <person name="Imperial J."/>
        </authorList>
    </citation>
    <scope>NUCLEOTIDE SEQUENCE [LARGE SCALE GENOMIC DNA]</scope>
    <source>
        <strain evidence="1 2">Lmie10</strain>
    </source>
</reference>
<dbReference type="AlphaFoldDB" id="A0A5N7MVE7"/>